<comment type="caution">
    <text evidence="1">The sequence shown here is derived from an EMBL/GenBank/DDBJ whole genome shotgun (WGS) entry which is preliminary data.</text>
</comment>
<sequence>WLGASSAMHNDCIIHFNMFSAVVQGKKGTTAGLRSRCVLRSDQVPFSSGDAFSVHSAIWFQLQLGSISKTVLA</sequence>
<keyword evidence="2" id="KW-1185">Reference proteome</keyword>
<evidence type="ECO:0000313" key="2">
    <source>
        <dbReference type="Proteomes" id="UP000265520"/>
    </source>
</evidence>
<dbReference type="EMBL" id="LXQA010012803">
    <property type="protein sequence ID" value="MCH87731.1"/>
    <property type="molecule type" value="Genomic_DNA"/>
</dbReference>
<feature type="non-terminal residue" evidence="1">
    <location>
        <position position="1"/>
    </location>
</feature>
<accession>A0A392MK46</accession>
<dbReference type="Proteomes" id="UP000265520">
    <property type="component" value="Unassembled WGS sequence"/>
</dbReference>
<gene>
    <name evidence="1" type="ORF">A2U01_0008609</name>
</gene>
<organism evidence="1 2">
    <name type="scientific">Trifolium medium</name>
    <dbReference type="NCBI Taxonomy" id="97028"/>
    <lineage>
        <taxon>Eukaryota</taxon>
        <taxon>Viridiplantae</taxon>
        <taxon>Streptophyta</taxon>
        <taxon>Embryophyta</taxon>
        <taxon>Tracheophyta</taxon>
        <taxon>Spermatophyta</taxon>
        <taxon>Magnoliopsida</taxon>
        <taxon>eudicotyledons</taxon>
        <taxon>Gunneridae</taxon>
        <taxon>Pentapetalae</taxon>
        <taxon>rosids</taxon>
        <taxon>fabids</taxon>
        <taxon>Fabales</taxon>
        <taxon>Fabaceae</taxon>
        <taxon>Papilionoideae</taxon>
        <taxon>50 kb inversion clade</taxon>
        <taxon>NPAAA clade</taxon>
        <taxon>Hologalegina</taxon>
        <taxon>IRL clade</taxon>
        <taxon>Trifolieae</taxon>
        <taxon>Trifolium</taxon>
    </lineage>
</organism>
<proteinExistence type="predicted"/>
<evidence type="ECO:0000313" key="1">
    <source>
        <dbReference type="EMBL" id="MCH87731.1"/>
    </source>
</evidence>
<reference evidence="1 2" key="1">
    <citation type="journal article" date="2018" name="Front. Plant Sci.">
        <title>Red Clover (Trifolium pratense) and Zigzag Clover (T. medium) - A Picture of Genomic Similarities and Differences.</title>
        <authorList>
            <person name="Dluhosova J."/>
            <person name="Istvanek J."/>
            <person name="Nedelnik J."/>
            <person name="Repkova J."/>
        </authorList>
    </citation>
    <scope>NUCLEOTIDE SEQUENCE [LARGE SCALE GENOMIC DNA]</scope>
    <source>
        <strain evidence="2">cv. 10/8</strain>
        <tissue evidence="1">Leaf</tissue>
    </source>
</reference>
<name>A0A392MK46_9FABA</name>
<dbReference type="AlphaFoldDB" id="A0A392MK46"/>
<protein>
    <submittedName>
        <fullName evidence="1">Uncharacterized protein</fullName>
    </submittedName>
</protein>